<protein>
    <submittedName>
        <fullName evidence="3">DUF305 domain-containing protein</fullName>
    </submittedName>
</protein>
<accession>A0ABW6W4S0</accession>
<dbReference type="InterPro" id="IPR012347">
    <property type="entry name" value="Ferritin-like"/>
</dbReference>
<reference evidence="3 4" key="1">
    <citation type="submission" date="2024-10" db="EMBL/GenBank/DDBJ databases">
        <title>The Natural Products Discovery Center: Release of the First 8490 Sequenced Strains for Exploring Actinobacteria Biosynthetic Diversity.</title>
        <authorList>
            <person name="Kalkreuter E."/>
            <person name="Kautsar S.A."/>
            <person name="Yang D."/>
            <person name="Bader C.D."/>
            <person name="Teijaro C.N."/>
            <person name="Fluegel L."/>
            <person name="Davis C.M."/>
            <person name="Simpson J.R."/>
            <person name="Lauterbach L."/>
            <person name="Steele A.D."/>
            <person name="Gui C."/>
            <person name="Meng S."/>
            <person name="Li G."/>
            <person name="Viehrig K."/>
            <person name="Ye F."/>
            <person name="Su P."/>
            <person name="Kiefer A.F."/>
            <person name="Nichols A."/>
            <person name="Cepeda A.J."/>
            <person name="Yan W."/>
            <person name="Fan B."/>
            <person name="Jiang Y."/>
            <person name="Adhikari A."/>
            <person name="Zheng C.-J."/>
            <person name="Schuster L."/>
            <person name="Cowan T.M."/>
            <person name="Smanski M.J."/>
            <person name="Chevrette M.G."/>
            <person name="De Carvalho L.P.S."/>
            <person name="Shen B."/>
        </authorList>
    </citation>
    <scope>NUCLEOTIDE SEQUENCE [LARGE SCALE GENOMIC DNA]</scope>
    <source>
        <strain evidence="3 4">NPDC000087</strain>
    </source>
</reference>
<keyword evidence="1" id="KW-0732">Signal</keyword>
<dbReference type="Gene3D" id="1.20.1260.10">
    <property type="match status" value="2"/>
</dbReference>
<dbReference type="PANTHER" id="PTHR36933">
    <property type="entry name" value="SLL0788 PROTEIN"/>
    <property type="match status" value="1"/>
</dbReference>
<dbReference type="InterPro" id="IPR005183">
    <property type="entry name" value="DUF305_CopM-like"/>
</dbReference>
<dbReference type="Proteomes" id="UP001602245">
    <property type="component" value="Unassembled WGS sequence"/>
</dbReference>
<sequence length="161" mass="16723">MRRALIVLAGLLLLAGCSGSPSPVTSAGPASARHTEADIAFVRALIPHHQQGITLASAVASALAAQPEGRTLASAIIATQQDEVVRMTGWLREWSAPAPPPASPAPVAGDPVRTLIAHQEEAIKLAQEEQAGGTNPAALAFARQVIESRTEEIAQLRSYLG</sequence>
<proteinExistence type="predicted"/>
<evidence type="ECO:0000313" key="3">
    <source>
        <dbReference type="EMBL" id="MFF5288289.1"/>
    </source>
</evidence>
<feature type="chain" id="PRO_5045812703" evidence="1">
    <location>
        <begin position="27"/>
        <end position="161"/>
    </location>
</feature>
<dbReference type="PANTHER" id="PTHR36933:SF1">
    <property type="entry name" value="SLL0788 PROTEIN"/>
    <property type="match status" value="1"/>
</dbReference>
<dbReference type="EMBL" id="JBIAZU010000001">
    <property type="protein sequence ID" value="MFF5288289.1"/>
    <property type="molecule type" value="Genomic_DNA"/>
</dbReference>
<dbReference type="RefSeq" id="WP_084699039.1">
    <property type="nucleotide sequence ID" value="NZ_JBIAZU010000001.1"/>
</dbReference>
<evidence type="ECO:0000259" key="2">
    <source>
        <dbReference type="Pfam" id="PF03713"/>
    </source>
</evidence>
<feature type="domain" description="DUF305" evidence="2">
    <location>
        <begin position="113"/>
        <end position="160"/>
    </location>
</feature>
<feature type="signal peptide" evidence="1">
    <location>
        <begin position="1"/>
        <end position="26"/>
    </location>
</feature>
<evidence type="ECO:0000313" key="4">
    <source>
        <dbReference type="Proteomes" id="UP001602245"/>
    </source>
</evidence>
<dbReference type="Pfam" id="PF03713">
    <property type="entry name" value="DUF305"/>
    <property type="match status" value="2"/>
</dbReference>
<name>A0ABW6W4S0_9ACTN</name>
<comment type="caution">
    <text evidence="3">The sequence shown here is derived from an EMBL/GenBank/DDBJ whole genome shotgun (WGS) entry which is preliminary data.</text>
</comment>
<feature type="domain" description="DUF305" evidence="2">
    <location>
        <begin position="38"/>
        <end position="102"/>
    </location>
</feature>
<keyword evidence="4" id="KW-1185">Reference proteome</keyword>
<dbReference type="PROSITE" id="PS51257">
    <property type="entry name" value="PROKAR_LIPOPROTEIN"/>
    <property type="match status" value="1"/>
</dbReference>
<organism evidence="3 4">
    <name type="scientific">Paractinoplanes globisporus</name>
    <dbReference type="NCBI Taxonomy" id="113565"/>
    <lineage>
        <taxon>Bacteria</taxon>
        <taxon>Bacillati</taxon>
        <taxon>Actinomycetota</taxon>
        <taxon>Actinomycetes</taxon>
        <taxon>Micromonosporales</taxon>
        <taxon>Micromonosporaceae</taxon>
        <taxon>Paractinoplanes</taxon>
    </lineage>
</organism>
<gene>
    <name evidence="3" type="ORF">ACFY35_02555</name>
</gene>
<evidence type="ECO:0000256" key="1">
    <source>
        <dbReference type="SAM" id="SignalP"/>
    </source>
</evidence>